<dbReference type="PROSITE" id="PS50089">
    <property type="entry name" value="ZF_RING_2"/>
    <property type="match status" value="1"/>
</dbReference>
<organism evidence="13 14">
    <name type="scientific">Fraxinus pennsylvanica</name>
    <dbReference type="NCBI Taxonomy" id="56036"/>
    <lineage>
        <taxon>Eukaryota</taxon>
        <taxon>Viridiplantae</taxon>
        <taxon>Streptophyta</taxon>
        <taxon>Embryophyta</taxon>
        <taxon>Tracheophyta</taxon>
        <taxon>Spermatophyta</taxon>
        <taxon>Magnoliopsida</taxon>
        <taxon>eudicotyledons</taxon>
        <taxon>Gunneridae</taxon>
        <taxon>Pentapetalae</taxon>
        <taxon>asterids</taxon>
        <taxon>lamiids</taxon>
        <taxon>Lamiales</taxon>
        <taxon>Oleaceae</taxon>
        <taxon>Oleeae</taxon>
        <taxon>Fraxinus</taxon>
    </lineage>
</organism>
<dbReference type="InterPro" id="IPR013083">
    <property type="entry name" value="Znf_RING/FYVE/PHD"/>
</dbReference>
<name>A0AAD1ZQY6_9LAMI</name>
<dbReference type="GO" id="GO:0008270">
    <property type="term" value="F:zinc ion binding"/>
    <property type="evidence" value="ECO:0007669"/>
    <property type="project" value="UniProtKB-KW"/>
</dbReference>
<keyword evidence="6 10" id="KW-0863">Zinc-finger</keyword>
<evidence type="ECO:0000256" key="2">
    <source>
        <dbReference type="ARBA" id="ARBA00004308"/>
    </source>
</evidence>
<dbReference type="GO" id="GO:0006511">
    <property type="term" value="P:ubiquitin-dependent protein catabolic process"/>
    <property type="evidence" value="ECO:0007669"/>
    <property type="project" value="UniProtKB-UniRule"/>
</dbReference>
<dbReference type="Gene3D" id="3.30.40.10">
    <property type="entry name" value="Zinc/RING finger domain, C3HC4 (zinc finger)"/>
    <property type="match status" value="1"/>
</dbReference>
<dbReference type="Proteomes" id="UP000834106">
    <property type="component" value="Chromosome 12"/>
</dbReference>
<feature type="domain" description="RING-type" evidence="12">
    <location>
        <begin position="46"/>
        <end position="95"/>
    </location>
</feature>
<evidence type="ECO:0000256" key="9">
    <source>
        <dbReference type="ARBA" id="ARBA00023136"/>
    </source>
</evidence>
<keyword evidence="4 11" id="KW-0808">Transferase</keyword>
<comment type="catalytic activity">
    <reaction evidence="1 11">
        <text>S-ubiquitinyl-[E2 ubiquitin-conjugating enzyme]-L-cysteine + [acceptor protein]-L-lysine = [E2 ubiquitin-conjugating enzyme]-L-cysteine + N(6)-ubiquitinyl-[acceptor protein]-L-lysine.</text>
        <dbReference type="EC" id="2.3.2.27"/>
    </reaction>
</comment>
<dbReference type="GO" id="GO:0061630">
    <property type="term" value="F:ubiquitin protein ligase activity"/>
    <property type="evidence" value="ECO:0007669"/>
    <property type="project" value="UniProtKB-UniRule"/>
</dbReference>
<keyword evidence="9" id="KW-0472">Membrane</keyword>
<accession>A0AAD1ZQY6</accession>
<reference evidence="13" key="1">
    <citation type="submission" date="2023-05" db="EMBL/GenBank/DDBJ databases">
        <authorList>
            <person name="Huff M."/>
        </authorList>
    </citation>
    <scope>NUCLEOTIDE SEQUENCE</scope>
</reference>
<dbReference type="SMART" id="SM00184">
    <property type="entry name" value="RING"/>
    <property type="match status" value="1"/>
</dbReference>
<gene>
    <name evidence="13" type="ORF">FPE_LOCUS19981</name>
</gene>
<keyword evidence="14" id="KW-1185">Reference proteome</keyword>
<comment type="function">
    <text evidence="11">E3 ubiquitin-protein ligase.</text>
</comment>
<dbReference type="InterPro" id="IPR001841">
    <property type="entry name" value="Znf_RING"/>
</dbReference>
<evidence type="ECO:0000259" key="12">
    <source>
        <dbReference type="PROSITE" id="PS50089"/>
    </source>
</evidence>
<proteinExistence type="predicted"/>
<protein>
    <recommendedName>
        <fullName evidence="11">E3 ubiquitin-protein ligase RMA</fullName>
        <ecNumber evidence="11">2.3.2.27</ecNumber>
    </recommendedName>
    <alternativeName>
        <fullName evidence="11">Protein RING membrane-anchor</fullName>
    </alternativeName>
    <alternativeName>
        <fullName evidence="11">RING-type E3 ubiquitin transferase RMA</fullName>
    </alternativeName>
</protein>
<evidence type="ECO:0000256" key="7">
    <source>
        <dbReference type="ARBA" id="ARBA00022786"/>
    </source>
</evidence>
<dbReference type="PANTHER" id="PTHR12313">
    <property type="entry name" value="E3 UBIQUITIN-PROTEIN LIGASE RNF5-RELATED"/>
    <property type="match status" value="1"/>
</dbReference>
<dbReference type="SUPFAM" id="SSF57850">
    <property type="entry name" value="RING/U-box"/>
    <property type="match status" value="1"/>
</dbReference>
<keyword evidence="7 11" id="KW-0833">Ubl conjugation pathway</keyword>
<comment type="domain">
    <text evidence="11">The RING-type zinc finger domain is responsible for E3 ligase activity.</text>
</comment>
<evidence type="ECO:0000256" key="3">
    <source>
        <dbReference type="ARBA" id="ARBA00004906"/>
    </source>
</evidence>
<evidence type="ECO:0000256" key="5">
    <source>
        <dbReference type="ARBA" id="ARBA00022723"/>
    </source>
</evidence>
<dbReference type="Pfam" id="PF00097">
    <property type="entry name" value="zf-C3HC4"/>
    <property type="match status" value="1"/>
</dbReference>
<evidence type="ECO:0000256" key="8">
    <source>
        <dbReference type="ARBA" id="ARBA00022833"/>
    </source>
</evidence>
<dbReference type="AlphaFoldDB" id="A0AAD1ZQY6"/>
<keyword evidence="8 11" id="KW-0862">Zinc</keyword>
<evidence type="ECO:0000256" key="1">
    <source>
        <dbReference type="ARBA" id="ARBA00000900"/>
    </source>
</evidence>
<evidence type="ECO:0000256" key="6">
    <source>
        <dbReference type="ARBA" id="ARBA00022771"/>
    </source>
</evidence>
<keyword evidence="11" id="KW-0256">Endoplasmic reticulum</keyword>
<sequence>MATEQYLLEAAVQSDYNEEKTALEKWKSLSSAEDESKTNFSGGFECNICLDLVQDPVVTFCGHLYCWPCIYRWISLQNVSPEKTEHEHPQCPVCKAEISPKTLIPLYGRGNSTNPSKDKVSHLGILIPQRPPSPRCGGNMQIPTPTLGESHPVRQLYPPSYEQQSRPYQPYSQNYRASPILPNGGTTTNLIDPMIGMFGEMVYSRIFGNSETTLYTYPNSYRLQGNSSPRLRRHMIQTDKSLSRVCLFLWCCVILCLILF</sequence>
<dbReference type="InterPro" id="IPR045103">
    <property type="entry name" value="RNF5/RNF185-like"/>
</dbReference>
<evidence type="ECO:0000313" key="13">
    <source>
        <dbReference type="EMBL" id="CAI9772551.1"/>
    </source>
</evidence>
<evidence type="ECO:0000313" key="14">
    <source>
        <dbReference type="Proteomes" id="UP000834106"/>
    </source>
</evidence>
<evidence type="ECO:0000256" key="10">
    <source>
        <dbReference type="PROSITE-ProRule" id="PRU00175"/>
    </source>
</evidence>
<dbReference type="PROSITE" id="PS00518">
    <property type="entry name" value="ZF_RING_1"/>
    <property type="match status" value="1"/>
</dbReference>
<comment type="pathway">
    <text evidence="3 11">Protein modification; protein ubiquitination.</text>
</comment>
<dbReference type="InterPro" id="IPR018957">
    <property type="entry name" value="Znf_C3HC4_RING-type"/>
</dbReference>
<dbReference type="InterPro" id="IPR017907">
    <property type="entry name" value="Znf_RING_CS"/>
</dbReference>
<dbReference type="GO" id="GO:0005789">
    <property type="term" value="C:endoplasmic reticulum membrane"/>
    <property type="evidence" value="ECO:0007669"/>
    <property type="project" value="UniProtKB-SubCell"/>
</dbReference>
<dbReference type="EMBL" id="OU503047">
    <property type="protein sequence ID" value="CAI9772551.1"/>
    <property type="molecule type" value="Genomic_DNA"/>
</dbReference>
<dbReference type="EC" id="2.3.2.27" evidence="11"/>
<comment type="subcellular location">
    <subcellularLocation>
        <location evidence="2">Endomembrane system</location>
    </subcellularLocation>
    <subcellularLocation>
        <location evidence="11">Endoplasmic reticulum membrane</location>
        <topology evidence="11">Single-pass type IV membrane protein</topology>
    </subcellularLocation>
</comment>
<keyword evidence="5 11" id="KW-0479">Metal-binding</keyword>
<evidence type="ECO:0000256" key="4">
    <source>
        <dbReference type="ARBA" id="ARBA00022679"/>
    </source>
</evidence>
<evidence type="ECO:0000256" key="11">
    <source>
        <dbReference type="RuleBase" id="RU369090"/>
    </source>
</evidence>